<evidence type="ECO:0000256" key="7">
    <source>
        <dbReference type="ARBA" id="ARBA00022692"/>
    </source>
</evidence>
<sequence length="275" mass="30015">MPSLRLPGLLRGALIVLMLAIIGLPFIWMLLSSFQPNGVLIRPGELFRLEAVTLDNYARLPREANFLLVLRNSLIVALASTLISIPLALLAAYSVYRTKYRGRQTVYLLLLVVYVFPGILLLAPLFKLFALSGALNTWASLIIMNVTFAAPFSVWLMRGFFTSIPDGIEEAAAIDGATDMQILRRIIVPLTLPGIVVTGTYTFVYSWTEFLFASVFIIDDSLQTLPVGLEGLVSSYSIDWGLLSAAAVMTALPVVILFAFAGRYFIAGVTAGSSK</sequence>
<feature type="transmembrane region" description="Helical" evidence="11">
    <location>
        <begin position="190"/>
        <end position="218"/>
    </location>
</feature>
<evidence type="ECO:0000256" key="9">
    <source>
        <dbReference type="ARBA" id="ARBA00023136"/>
    </source>
</evidence>
<dbReference type="InterPro" id="IPR050901">
    <property type="entry name" value="BP-dep_ABC_trans_perm"/>
</dbReference>
<keyword evidence="7 11" id="KW-0812">Transmembrane</keyword>
<dbReference type="EMBL" id="JBHRTB010000010">
    <property type="protein sequence ID" value="MFC3144373.1"/>
    <property type="molecule type" value="Genomic_DNA"/>
</dbReference>
<dbReference type="InterPro" id="IPR000515">
    <property type="entry name" value="MetI-like"/>
</dbReference>
<dbReference type="CDD" id="cd06261">
    <property type="entry name" value="TM_PBP2"/>
    <property type="match status" value="1"/>
</dbReference>
<keyword evidence="14" id="KW-1185">Reference proteome</keyword>
<evidence type="ECO:0000313" key="14">
    <source>
        <dbReference type="Proteomes" id="UP001595632"/>
    </source>
</evidence>
<feature type="domain" description="ABC transmembrane type-1" evidence="12">
    <location>
        <begin position="70"/>
        <end position="261"/>
    </location>
</feature>
<comment type="function">
    <text evidence="1">Part of the ABC transporter complex MalEFGK involved in maltose/maltodextrin import. Probably responsible for the translocation of the substrate across the membrane.</text>
</comment>
<evidence type="ECO:0000256" key="1">
    <source>
        <dbReference type="ARBA" id="ARBA00002264"/>
    </source>
</evidence>
<feature type="transmembrane region" description="Helical" evidence="11">
    <location>
        <begin position="105"/>
        <end position="126"/>
    </location>
</feature>
<evidence type="ECO:0000256" key="4">
    <source>
        <dbReference type="ARBA" id="ARBA00022448"/>
    </source>
</evidence>
<feature type="transmembrane region" description="Helical" evidence="11">
    <location>
        <begin position="138"/>
        <end position="157"/>
    </location>
</feature>
<protein>
    <recommendedName>
        <fullName evidence="10">Maltose/maltodextrin transport system permease protein MalG</fullName>
    </recommendedName>
</protein>
<proteinExistence type="inferred from homology"/>
<keyword evidence="5" id="KW-1003">Cell membrane</keyword>
<dbReference type="Gene3D" id="1.10.3720.10">
    <property type="entry name" value="MetI-like"/>
    <property type="match status" value="1"/>
</dbReference>
<comment type="caution">
    <text evidence="13">The sequence shown here is derived from an EMBL/GenBank/DDBJ whole genome shotgun (WGS) entry which is preliminary data.</text>
</comment>
<organism evidence="13 14">
    <name type="scientific">Psychromarinibacter halotolerans</name>
    <dbReference type="NCBI Taxonomy" id="1775175"/>
    <lineage>
        <taxon>Bacteria</taxon>
        <taxon>Pseudomonadati</taxon>
        <taxon>Pseudomonadota</taxon>
        <taxon>Alphaproteobacteria</taxon>
        <taxon>Rhodobacterales</taxon>
        <taxon>Paracoccaceae</taxon>
        <taxon>Psychromarinibacter</taxon>
    </lineage>
</organism>
<keyword evidence="9 11" id="KW-0472">Membrane</keyword>
<evidence type="ECO:0000256" key="3">
    <source>
        <dbReference type="ARBA" id="ARBA00009047"/>
    </source>
</evidence>
<evidence type="ECO:0000256" key="10">
    <source>
        <dbReference type="ARBA" id="ARBA00041109"/>
    </source>
</evidence>
<evidence type="ECO:0000313" key="13">
    <source>
        <dbReference type="EMBL" id="MFC3144373.1"/>
    </source>
</evidence>
<evidence type="ECO:0000256" key="5">
    <source>
        <dbReference type="ARBA" id="ARBA00022475"/>
    </source>
</evidence>
<dbReference type="Proteomes" id="UP001595632">
    <property type="component" value="Unassembled WGS sequence"/>
</dbReference>
<feature type="transmembrane region" description="Helical" evidence="11">
    <location>
        <begin position="74"/>
        <end position="93"/>
    </location>
</feature>
<evidence type="ECO:0000256" key="6">
    <source>
        <dbReference type="ARBA" id="ARBA00022597"/>
    </source>
</evidence>
<keyword evidence="4 11" id="KW-0813">Transport</keyword>
<evidence type="ECO:0000256" key="8">
    <source>
        <dbReference type="ARBA" id="ARBA00022989"/>
    </source>
</evidence>
<dbReference type="PANTHER" id="PTHR32243:SF50">
    <property type="entry name" value="MALTOSE_MALTODEXTRIN TRANSPORT SYSTEM PERMEASE PROTEIN MALG"/>
    <property type="match status" value="1"/>
</dbReference>
<keyword evidence="8 11" id="KW-1133">Transmembrane helix</keyword>
<evidence type="ECO:0000256" key="2">
    <source>
        <dbReference type="ARBA" id="ARBA00004651"/>
    </source>
</evidence>
<feature type="transmembrane region" description="Helical" evidence="11">
    <location>
        <begin position="238"/>
        <end position="266"/>
    </location>
</feature>
<dbReference type="RefSeq" id="WP_275634758.1">
    <property type="nucleotide sequence ID" value="NZ_JARGYD010000011.1"/>
</dbReference>
<dbReference type="InterPro" id="IPR035906">
    <property type="entry name" value="MetI-like_sf"/>
</dbReference>
<accession>A0ABV7GUS4</accession>
<comment type="similarity">
    <text evidence="3">Belongs to the binding-protein-dependent transport system permease family. MalFG subfamily.</text>
</comment>
<dbReference type="PROSITE" id="PS50928">
    <property type="entry name" value="ABC_TM1"/>
    <property type="match status" value="1"/>
</dbReference>
<feature type="transmembrane region" description="Helical" evidence="11">
    <location>
        <begin position="12"/>
        <end position="31"/>
    </location>
</feature>
<dbReference type="SUPFAM" id="SSF161098">
    <property type="entry name" value="MetI-like"/>
    <property type="match status" value="1"/>
</dbReference>
<gene>
    <name evidence="13" type="ORF">ACFOGP_16740</name>
</gene>
<comment type="subcellular location">
    <subcellularLocation>
        <location evidence="2 11">Cell membrane</location>
        <topology evidence="2 11">Multi-pass membrane protein</topology>
    </subcellularLocation>
</comment>
<dbReference type="PANTHER" id="PTHR32243">
    <property type="entry name" value="MALTOSE TRANSPORT SYSTEM PERMEASE-RELATED"/>
    <property type="match status" value="1"/>
</dbReference>
<evidence type="ECO:0000259" key="12">
    <source>
        <dbReference type="PROSITE" id="PS50928"/>
    </source>
</evidence>
<dbReference type="Pfam" id="PF00528">
    <property type="entry name" value="BPD_transp_1"/>
    <property type="match status" value="1"/>
</dbReference>
<keyword evidence="6" id="KW-0762">Sugar transport</keyword>
<evidence type="ECO:0000256" key="11">
    <source>
        <dbReference type="RuleBase" id="RU363032"/>
    </source>
</evidence>
<reference evidence="14" key="1">
    <citation type="journal article" date="2019" name="Int. J. Syst. Evol. Microbiol.">
        <title>The Global Catalogue of Microorganisms (GCM) 10K type strain sequencing project: providing services to taxonomists for standard genome sequencing and annotation.</title>
        <authorList>
            <consortium name="The Broad Institute Genomics Platform"/>
            <consortium name="The Broad Institute Genome Sequencing Center for Infectious Disease"/>
            <person name="Wu L."/>
            <person name="Ma J."/>
        </authorList>
    </citation>
    <scope>NUCLEOTIDE SEQUENCE [LARGE SCALE GENOMIC DNA]</scope>
    <source>
        <strain evidence="14">KCTC 52366</strain>
    </source>
</reference>
<name>A0ABV7GUS4_9RHOB</name>